<dbReference type="RefSeq" id="WP_141298618.1">
    <property type="nucleotide sequence ID" value="NZ_BJMN01000033.1"/>
</dbReference>
<comment type="caution">
    <text evidence="1">The sequence shown here is derived from an EMBL/GenBank/DDBJ whole genome shotgun (WGS) entry which is preliminary data.</text>
</comment>
<dbReference type="EMBL" id="BJMN01000033">
    <property type="protein sequence ID" value="GEB59433.1"/>
    <property type="molecule type" value="Genomic_DNA"/>
</dbReference>
<accession>A0A4Y3RRT1</accession>
<sequence>MTGEESPSPEVEARYARLLENEQALTATLQLVLEATYLTVGHGEVVEYEHVAERERYAETAVFWYWWTANLILNATAYECKSDYANLLANDLALSVPGVAEIITQRWDEYEYDDTETDRIAKAELAFRRALAHIDPRVPVPEPLRGDFVAEAVKEVTQAFRERTTWT</sequence>
<organism evidence="1 2">
    <name type="scientific">Streptomyces gardneri</name>
    <dbReference type="NCBI Taxonomy" id="66892"/>
    <lineage>
        <taxon>Bacteria</taxon>
        <taxon>Bacillati</taxon>
        <taxon>Actinomycetota</taxon>
        <taxon>Actinomycetes</taxon>
        <taxon>Kitasatosporales</taxon>
        <taxon>Streptomycetaceae</taxon>
        <taxon>Streptomyces</taxon>
    </lineage>
</organism>
<dbReference type="Proteomes" id="UP000315226">
    <property type="component" value="Unassembled WGS sequence"/>
</dbReference>
<dbReference type="OrthoDB" id="9925221at2"/>
<evidence type="ECO:0000313" key="2">
    <source>
        <dbReference type="Proteomes" id="UP000315226"/>
    </source>
</evidence>
<gene>
    <name evidence="1" type="ORF">SGA01_50380</name>
</gene>
<protein>
    <submittedName>
        <fullName evidence="1">Uncharacterized protein</fullName>
    </submittedName>
</protein>
<evidence type="ECO:0000313" key="1">
    <source>
        <dbReference type="EMBL" id="GEB59433.1"/>
    </source>
</evidence>
<reference evidence="1 2" key="1">
    <citation type="submission" date="2019-06" db="EMBL/GenBank/DDBJ databases">
        <title>Whole genome shotgun sequence of Streptomyces gardneri NBRC 12865.</title>
        <authorList>
            <person name="Hosoyama A."/>
            <person name="Uohara A."/>
            <person name="Ohji S."/>
            <person name="Ichikawa N."/>
        </authorList>
    </citation>
    <scope>NUCLEOTIDE SEQUENCE [LARGE SCALE GENOMIC DNA]</scope>
    <source>
        <strain evidence="1 2">NBRC 12865</strain>
    </source>
</reference>
<proteinExistence type="predicted"/>
<dbReference type="AlphaFoldDB" id="A0A4Y3RRT1"/>
<keyword evidence="2" id="KW-1185">Reference proteome</keyword>
<name>A0A4Y3RRT1_9ACTN</name>